<keyword evidence="5 8" id="KW-0547">Nucleotide-binding</keyword>
<dbReference type="SUPFAM" id="SSF52374">
    <property type="entry name" value="Nucleotidylyl transferase"/>
    <property type="match status" value="1"/>
</dbReference>
<dbReference type="GO" id="GO:0005829">
    <property type="term" value="C:cytosol"/>
    <property type="evidence" value="ECO:0007669"/>
    <property type="project" value="TreeGrafter"/>
</dbReference>
<feature type="binding site" evidence="8">
    <location>
        <begin position="134"/>
        <end position="137"/>
    </location>
    <ligand>
        <name>ATP</name>
        <dbReference type="ChEBI" id="CHEBI:30616"/>
    </ligand>
</feature>
<dbReference type="AlphaFoldDB" id="N0B8W3"/>
<organism evidence="9 10">
    <name type="scientific">Hyphomicrobium denitrificans 1NES1</name>
    <dbReference type="NCBI Taxonomy" id="670307"/>
    <lineage>
        <taxon>Bacteria</taxon>
        <taxon>Pseudomonadati</taxon>
        <taxon>Pseudomonadota</taxon>
        <taxon>Alphaproteobacteria</taxon>
        <taxon>Hyphomicrobiales</taxon>
        <taxon>Hyphomicrobiaceae</taxon>
        <taxon>Hyphomicrobium</taxon>
    </lineage>
</organism>
<evidence type="ECO:0000256" key="4">
    <source>
        <dbReference type="ARBA" id="ARBA00022655"/>
    </source>
</evidence>
<name>N0B8W3_9HYPH</name>
<gene>
    <name evidence="8 9" type="primary">panC</name>
    <name evidence="9" type="ORF">HYPDE_35303</name>
</gene>
<evidence type="ECO:0000313" key="10">
    <source>
        <dbReference type="Proteomes" id="UP000005952"/>
    </source>
</evidence>
<comment type="subcellular location">
    <subcellularLocation>
        <location evidence="8">Cytoplasm</location>
    </subcellularLocation>
</comment>
<keyword evidence="3 8" id="KW-0436">Ligase</keyword>
<evidence type="ECO:0000256" key="1">
    <source>
        <dbReference type="ARBA" id="ARBA00004990"/>
    </source>
</evidence>
<dbReference type="Proteomes" id="UP000005952">
    <property type="component" value="Chromosome"/>
</dbReference>
<dbReference type="STRING" id="670307.HYPDE_35303"/>
<dbReference type="PANTHER" id="PTHR21299:SF1">
    <property type="entry name" value="PANTOATE--BETA-ALANINE LIGASE"/>
    <property type="match status" value="1"/>
</dbReference>
<feature type="binding site" evidence="8">
    <location>
        <position position="163"/>
    </location>
    <ligand>
        <name>ATP</name>
        <dbReference type="ChEBI" id="CHEBI:30616"/>
    </ligand>
</feature>
<keyword evidence="8" id="KW-0963">Cytoplasm</keyword>
<dbReference type="EC" id="6.3.2.1" evidence="8"/>
<dbReference type="EMBL" id="CP005587">
    <property type="protein sequence ID" value="AGK58732.1"/>
    <property type="molecule type" value="Genomic_DNA"/>
</dbReference>
<feature type="binding site" evidence="8">
    <location>
        <begin position="171"/>
        <end position="174"/>
    </location>
    <ligand>
        <name>ATP</name>
        <dbReference type="ChEBI" id="CHEBI:30616"/>
    </ligand>
</feature>
<dbReference type="Gene3D" id="3.30.1300.10">
    <property type="entry name" value="Pantoate-beta-alanine ligase, C-terminal domain"/>
    <property type="match status" value="1"/>
</dbReference>
<dbReference type="GO" id="GO:0004592">
    <property type="term" value="F:pantoate-beta-alanine ligase activity"/>
    <property type="evidence" value="ECO:0007669"/>
    <property type="project" value="UniProtKB-UniRule"/>
</dbReference>
<keyword evidence="4 8" id="KW-0566">Pantothenate biosynthesis</keyword>
<feature type="binding site" evidence="8">
    <location>
        <position position="48"/>
    </location>
    <ligand>
        <name>beta-alanine</name>
        <dbReference type="ChEBI" id="CHEBI:57966"/>
    </ligand>
</feature>
<comment type="similarity">
    <text evidence="2 8">Belongs to the pantothenate synthetase family.</text>
</comment>
<dbReference type="FunFam" id="3.30.1300.10:FF:000001">
    <property type="entry name" value="Pantothenate synthetase"/>
    <property type="match status" value="1"/>
</dbReference>
<dbReference type="NCBIfam" id="TIGR00125">
    <property type="entry name" value="cyt_tran_rel"/>
    <property type="match status" value="1"/>
</dbReference>
<proteinExistence type="inferred from homology"/>
<dbReference type="HOGENOM" id="CLU_047148_0_0_5"/>
<dbReference type="Pfam" id="PF02569">
    <property type="entry name" value="Pantoate_ligase"/>
    <property type="match status" value="1"/>
</dbReference>
<evidence type="ECO:0000256" key="8">
    <source>
        <dbReference type="HAMAP-Rule" id="MF_00158"/>
    </source>
</evidence>
<comment type="subunit">
    <text evidence="8">Homodimer.</text>
</comment>
<feature type="active site" description="Proton donor" evidence="8">
    <location>
        <position position="24"/>
    </location>
</feature>
<dbReference type="Gene3D" id="3.40.50.620">
    <property type="entry name" value="HUPs"/>
    <property type="match status" value="1"/>
</dbReference>
<dbReference type="NCBIfam" id="TIGR00018">
    <property type="entry name" value="panC"/>
    <property type="match status" value="1"/>
</dbReference>
<feature type="binding site" evidence="8">
    <location>
        <position position="140"/>
    </location>
    <ligand>
        <name>(R)-pantoate</name>
        <dbReference type="ChEBI" id="CHEBI:15980"/>
    </ligand>
</feature>
<evidence type="ECO:0000256" key="6">
    <source>
        <dbReference type="ARBA" id="ARBA00022840"/>
    </source>
</evidence>
<sequence length="269" mass="28702">MADWRRAGKTIALVPTMGALHPGHISLVRQAKENADKVVVSIFVNPTQFAPHEDLARYPRDEAGDLAKLSEAEADLVWSPSVDEMYPAVFSTSVKAGSAAADLEGAFRPHHFDGVATVCAKLFNQVTPDVAIFGEKDYQQLAVLRQLVDDLNMPLRLIAAPTVREKDGLALSSRNAYLSEKERAIAPALYATISEAAAQVAAGTPFTVITTDATAHLAEAGFTKVDYVEIRDAATLSAVVSPGKPLRILAAAWLGKTRLIDNIAAASPS</sequence>
<evidence type="ECO:0000256" key="2">
    <source>
        <dbReference type="ARBA" id="ARBA00009256"/>
    </source>
</evidence>
<dbReference type="GO" id="GO:0005524">
    <property type="term" value="F:ATP binding"/>
    <property type="evidence" value="ECO:0007669"/>
    <property type="project" value="UniProtKB-KW"/>
</dbReference>
<evidence type="ECO:0000256" key="3">
    <source>
        <dbReference type="ARBA" id="ARBA00022598"/>
    </source>
</evidence>
<comment type="miscellaneous">
    <text evidence="8">The reaction proceeds by a bi uni uni bi ping pong mechanism.</text>
</comment>
<feature type="binding site" evidence="8">
    <location>
        <position position="48"/>
    </location>
    <ligand>
        <name>(R)-pantoate</name>
        <dbReference type="ChEBI" id="CHEBI:15980"/>
    </ligand>
</feature>
<keyword evidence="10" id="KW-1185">Reference proteome</keyword>
<evidence type="ECO:0000313" key="9">
    <source>
        <dbReference type="EMBL" id="AGK58732.1"/>
    </source>
</evidence>
<dbReference type="InterPro" id="IPR042176">
    <property type="entry name" value="Pantoate_ligase_C"/>
</dbReference>
<protein>
    <recommendedName>
        <fullName evidence="8">Pantothenate synthetase</fullName>
        <shortName evidence="8">PS</shortName>
        <ecNumber evidence="8">6.3.2.1</ecNumber>
    </recommendedName>
    <alternativeName>
        <fullName evidence="8">Pantoate--beta-alanine ligase</fullName>
    </alternativeName>
    <alternativeName>
        <fullName evidence="8">Pantoate-activating enzyme</fullName>
    </alternativeName>
</protein>
<accession>N0B8W3</accession>
<evidence type="ECO:0000256" key="5">
    <source>
        <dbReference type="ARBA" id="ARBA00022741"/>
    </source>
</evidence>
<dbReference type="FunFam" id="3.40.50.620:FF:000013">
    <property type="entry name" value="Pantothenate synthetase"/>
    <property type="match status" value="1"/>
</dbReference>
<dbReference type="GO" id="GO:0015940">
    <property type="term" value="P:pantothenate biosynthetic process"/>
    <property type="evidence" value="ECO:0007669"/>
    <property type="project" value="UniProtKB-UniRule"/>
</dbReference>
<dbReference type="HAMAP" id="MF_00158">
    <property type="entry name" value="PanC"/>
    <property type="match status" value="1"/>
</dbReference>
<dbReference type="InterPro" id="IPR004821">
    <property type="entry name" value="Cyt_trans-like"/>
</dbReference>
<comment type="catalytic activity">
    <reaction evidence="7 8">
        <text>(R)-pantoate + beta-alanine + ATP = (R)-pantothenate + AMP + diphosphate + H(+)</text>
        <dbReference type="Rhea" id="RHEA:10912"/>
        <dbReference type="ChEBI" id="CHEBI:15378"/>
        <dbReference type="ChEBI" id="CHEBI:15980"/>
        <dbReference type="ChEBI" id="CHEBI:29032"/>
        <dbReference type="ChEBI" id="CHEBI:30616"/>
        <dbReference type="ChEBI" id="CHEBI:33019"/>
        <dbReference type="ChEBI" id="CHEBI:57966"/>
        <dbReference type="ChEBI" id="CHEBI:456215"/>
        <dbReference type="EC" id="6.3.2.1"/>
    </reaction>
</comment>
<dbReference type="KEGG" id="hdt:HYPDE_35303"/>
<dbReference type="InterPro" id="IPR014729">
    <property type="entry name" value="Rossmann-like_a/b/a_fold"/>
</dbReference>
<dbReference type="CDD" id="cd00560">
    <property type="entry name" value="PanC"/>
    <property type="match status" value="1"/>
</dbReference>
<dbReference type="eggNOG" id="COG0414">
    <property type="taxonomic scope" value="Bacteria"/>
</dbReference>
<dbReference type="UniPathway" id="UPA00028">
    <property type="reaction ID" value="UER00005"/>
</dbReference>
<dbReference type="InterPro" id="IPR003721">
    <property type="entry name" value="Pantoate_ligase"/>
</dbReference>
<evidence type="ECO:0000256" key="7">
    <source>
        <dbReference type="ARBA" id="ARBA00048258"/>
    </source>
</evidence>
<dbReference type="PANTHER" id="PTHR21299">
    <property type="entry name" value="CYTIDYLATE KINASE/PANTOATE-BETA-ALANINE LIGASE"/>
    <property type="match status" value="1"/>
</dbReference>
<feature type="binding site" evidence="8">
    <location>
        <begin position="17"/>
        <end position="24"/>
    </location>
    <ligand>
        <name>ATP</name>
        <dbReference type="ChEBI" id="CHEBI:30616"/>
    </ligand>
</feature>
<reference evidence="9 10" key="1">
    <citation type="journal article" date="2013" name="Genome Announc.">
        <title>Genome sequences for three denitrifying bacterial strains isolated from a uranium- and nitrate-contaminated subsurface environment.</title>
        <authorList>
            <person name="Venkatramanan R."/>
            <person name="Prakash O."/>
            <person name="Woyke T."/>
            <person name="Chain P."/>
            <person name="Goodwin L.A."/>
            <person name="Watson D."/>
            <person name="Brooks S."/>
            <person name="Kostka J.E."/>
            <person name="Green S.J."/>
        </authorList>
    </citation>
    <scope>NUCLEOTIDE SEQUENCE [LARGE SCALE GENOMIC DNA]</scope>
    <source>
        <strain evidence="9 10">1NES1</strain>
    </source>
</reference>
<comment type="function">
    <text evidence="8">Catalyzes the condensation of pantoate with beta-alanine in an ATP-dependent reaction via a pantoyl-adenylate intermediate.</text>
</comment>
<keyword evidence="6 8" id="KW-0067">ATP-binding</keyword>
<comment type="pathway">
    <text evidence="1 8">Cofactor biosynthesis; (R)-pantothenate biosynthesis; (R)-pantothenate from (R)-pantoate and beta-alanine: step 1/1.</text>
</comment>